<evidence type="ECO:0000313" key="4">
    <source>
        <dbReference type="Proteomes" id="UP000694287"/>
    </source>
</evidence>
<dbReference type="Pfam" id="PF03625">
    <property type="entry name" value="DUF302"/>
    <property type="match status" value="2"/>
</dbReference>
<dbReference type="RefSeq" id="WP_218616438.1">
    <property type="nucleotide sequence ID" value="NZ_JADQDK010000001.1"/>
</dbReference>
<feature type="domain" description="DUF302" evidence="2">
    <location>
        <begin position="77"/>
        <end position="137"/>
    </location>
</feature>
<evidence type="ECO:0000313" key="3">
    <source>
        <dbReference type="EMBL" id="MBW0137982.1"/>
    </source>
</evidence>
<accession>A0ABS6V0K2</accession>
<feature type="signal peptide" evidence="1">
    <location>
        <begin position="1"/>
        <end position="17"/>
    </location>
</feature>
<feature type="domain" description="DUF302" evidence="2">
    <location>
        <begin position="220"/>
        <end position="281"/>
    </location>
</feature>
<keyword evidence="4" id="KW-1185">Reference proteome</keyword>
<dbReference type="InterPro" id="IPR005180">
    <property type="entry name" value="DUF302"/>
</dbReference>
<dbReference type="PROSITE" id="PS51257">
    <property type="entry name" value="PROKAR_LIPOPROTEIN"/>
    <property type="match status" value="1"/>
</dbReference>
<dbReference type="EMBL" id="JADQDK010000001">
    <property type="protein sequence ID" value="MBW0137982.1"/>
    <property type="molecule type" value="Genomic_DNA"/>
</dbReference>
<evidence type="ECO:0000259" key="2">
    <source>
        <dbReference type="Pfam" id="PF03625"/>
    </source>
</evidence>
<reference evidence="3 4" key="1">
    <citation type="submission" date="2020-11" db="EMBL/GenBank/DDBJ databases">
        <title>Pseudonocardia abyssalis sp. nov. and Pseudonocardia oceani sp. nov., description and phylogenomic analysis of two novel actinomycetes isolated from the deep Southern Ocean.</title>
        <authorList>
            <person name="Parra J."/>
        </authorList>
    </citation>
    <scope>NUCLEOTIDE SEQUENCE [LARGE SCALE GENOMIC DNA]</scope>
    <source>
        <strain evidence="3 4">KRD-168</strain>
    </source>
</reference>
<evidence type="ECO:0000256" key="1">
    <source>
        <dbReference type="SAM" id="SignalP"/>
    </source>
</evidence>
<name>A0ABS6V0K2_9PSEU</name>
<proteinExistence type="predicted"/>
<comment type="caution">
    <text evidence="3">The sequence shown here is derived from an EMBL/GenBank/DDBJ whole genome shotgun (WGS) entry which is preliminary data.</text>
</comment>
<keyword evidence="1" id="KW-0732">Signal</keyword>
<dbReference type="PANTHER" id="PTHR38342:SF2">
    <property type="entry name" value="INNER MEMBRANE OR EXPORTED"/>
    <property type="match status" value="1"/>
</dbReference>
<dbReference type="PANTHER" id="PTHR38342">
    <property type="entry name" value="SLR5037 PROTEIN"/>
    <property type="match status" value="1"/>
</dbReference>
<dbReference type="Proteomes" id="UP000694287">
    <property type="component" value="Unassembled WGS sequence"/>
</dbReference>
<sequence>MRRTTLTLAAAAALALAGCGSGGGGTGDAPAAAPAAGGAEAPQVPGLVVYESAYDVAETSERVQSGLAEAGMVTAVVDHAANAESVGEELRPTTLVIGGAPMAGTPVMSEAQTAGVDLPQKYLSWEAEDGTVYLGYNSAEYIGARAGIAAGSEALEGLRMGSAMISATAGGNDEPVTTGEGEVSGDGYLVEQVSDVGVAEAITRYEEAFAAKDLMPVATVDHAAGAASIGEQLRPTSVTFVGNPQVGTMLLQANQTMGIDLPVRYLAWEDEAGVVHVGHPDIRVLAQRHGLSGVDGVLDMVETATTTFTGTAAGG</sequence>
<organism evidence="3 4">
    <name type="scientific">Pseudonocardia abyssalis</name>
    <dbReference type="NCBI Taxonomy" id="2792008"/>
    <lineage>
        <taxon>Bacteria</taxon>
        <taxon>Bacillati</taxon>
        <taxon>Actinomycetota</taxon>
        <taxon>Actinomycetes</taxon>
        <taxon>Pseudonocardiales</taxon>
        <taxon>Pseudonocardiaceae</taxon>
        <taxon>Pseudonocardia</taxon>
    </lineage>
</organism>
<protein>
    <submittedName>
        <fullName evidence="3">DUF302 domain-containing protein</fullName>
    </submittedName>
</protein>
<feature type="chain" id="PRO_5045482446" evidence="1">
    <location>
        <begin position="18"/>
        <end position="315"/>
    </location>
</feature>
<dbReference type="CDD" id="cd14797">
    <property type="entry name" value="DUF302"/>
    <property type="match status" value="2"/>
</dbReference>
<gene>
    <name evidence="3" type="ORF">I4I81_27490</name>
</gene>